<dbReference type="InterPro" id="IPR018490">
    <property type="entry name" value="cNMP-bd_dom_sf"/>
</dbReference>
<reference evidence="2 3" key="1">
    <citation type="submission" date="2018-06" db="EMBL/GenBank/DDBJ databases">
        <authorList>
            <consortium name="Pathogen Informatics"/>
            <person name="Doyle S."/>
        </authorList>
    </citation>
    <scope>NUCLEOTIDE SEQUENCE [LARGE SCALE GENOMIC DNA]</scope>
    <source>
        <strain evidence="2 3">NCTC12119</strain>
    </source>
</reference>
<dbReference type="RefSeq" id="WP_115628422.1">
    <property type="nucleotide sequence ID" value="NZ_UIGI01000001.1"/>
</dbReference>
<name>A0A381C9Q5_9ENTR</name>
<evidence type="ECO:0000313" key="3">
    <source>
        <dbReference type="Proteomes" id="UP000255528"/>
    </source>
</evidence>
<dbReference type="InterPro" id="IPR041687">
    <property type="entry name" value="HTH_46"/>
</dbReference>
<dbReference type="Proteomes" id="UP000255528">
    <property type="component" value="Unassembled WGS sequence"/>
</dbReference>
<gene>
    <name evidence="2" type="ORF">NCTC12119_02229</name>
</gene>
<dbReference type="SUPFAM" id="SSF51206">
    <property type="entry name" value="cAMP-binding domain-like"/>
    <property type="match status" value="1"/>
</dbReference>
<dbReference type="InterPro" id="IPR014710">
    <property type="entry name" value="RmlC-like_jellyroll"/>
</dbReference>
<evidence type="ECO:0000259" key="1">
    <source>
        <dbReference type="Pfam" id="PF15977"/>
    </source>
</evidence>
<sequence length="219" mass="25535">MHDKENTDFSKIYSENPGKPYAHIERVIDYFRPHAHIFETKNKQIFNYVDDNENRILILLEGSICLYRKHDNMILNSESAPFIFGMSQQFTSPEYLFLKTQEPCVVGTLPLNTAHRLIKDNNLWESLARLLIYTVSRVHDHCAKISQFSAYEIIRYQLIELMNETPEIRNSITAANYIISRTFLSRSGTMRILSELKAGNYITVEKGMLKAVNHLPQKY</sequence>
<evidence type="ECO:0000313" key="2">
    <source>
        <dbReference type="EMBL" id="SUW63733.1"/>
    </source>
</evidence>
<dbReference type="AlphaFoldDB" id="A0A381C9Q5"/>
<dbReference type="EMBL" id="UIGI01000001">
    <property type="protein sequence ID" value="SUW63733.1"/>
    <property type="molecule type" value="Genomic_DNA"/>
</dbReference>
<protein>
    <submittedName>
        <fullName evidence="2">Putative DNA-binding transcriptional regulator</fullName>
    </submittedName>
</protein>
<dbReference type="Gene3D" id="2.60.120.10">
    <property type="entry name" value="Jelly Rolls"/>
    <property type="match status" value="1"/>
</dbReference>
<accession>A0A381C9Q5</accession>
<feature type="domain" description="IprA winged helix-turn-helix" evidence="1">
    <location>
        <begin position="150"/>
        <end position="217"/>
    </location>
</feature>
<keyword evidence="2" id="KW-0238">DNA-binding</keyword>
<proteinExistence type="predicted"/>
<dbReference type="Pfam" id="PF15977">
    <property type="entry name" value="HTH_46"/>
    <property type="match status" value="1"/>
</dbReference>
<organism evidence="2 3">
    <name type="scientific">Buttiauxella agrestis</name>
    <dbReference type="NCBI Taxonomy" id="82977"/>
    <lineage>
        <taxon>Bacteria</taxon>
        <taxon>Pseudomonadati</taxon>
        <taxon>Pseudomonadota</taxon>
        <taxon>Gammaproteobacteria</taxon>
        <taxon>Enterobacterales</taxon>
        <taxon>Enterobacteriaceae</taxon>
        <taxon>Buttiauxella</taxon>
    </lineage>
</organism>
<dbReference type="GO" id="GO:0003677">
    <property type="term" value="F:DNA binding"/>
    <property type="evidence" value="ECO:0007669"/>
    <property type="project" value="UniProtKB-KW"/>
</dbReference>